<dbReference type="EMBL" id="FRAD01000025">
    <property type="protein sequence ID" value="SHK37504.1"/>
    <property type="molecule type" value="Genomic_DNA"/>
</dbReference>
<accession>A0A1M6RYD4</accession>
<dbReference type="RefSeq" id="WP_072904308.1">
    <property type="nucleotide sequence ID" value="NZ_FRAD01000025.1"/>
</dbReference>
<organism evidence="2 3">
    <name type="scientific">Hathewaya proteolytica DSM 3090</name>
    <dbReference type="NCBI Taxonomy" id="1121331"/>
    <lineage>
        <taxon>Bacteria</taxon>
        <taxon>Bacillati</taxon>
        <taxon>Bacillota</taxon>
        <taxon>Clostridia</taxon>
        <taxon>Eubacteriales</taxon>
        <taxon>Clostridiaceae</taxon>
        <taxon>Hathewaya</taxon>
    </lineage>
</organism>
<keyword evidence="3" id="KW-1185">Reference proteome</keyword>
<keyword evidence="1" id="KW-0472">Membrane</keyword>
<feature type="transmembrane region" description="Helical" evidence="1">
    <location>
        <begin position="57"/>
        <end position="82"/>
    </location>
</feature>
<keyword evidence="1" id="KW-1133">Transmembrane helix</keyword>
<proteinExistence type="predicted"/>
<feature type="transmembrane region" description="Helical" evidence="1">
    <location>
        <begin position="103"/>
        <end position="125"/>
    </location>
</feature>
<gene>
    <name evidence="2" type="ORF">SAMN02745248_02393</name>
</gene>
<reference evidence="2 3" key="1">
    <citation type="submission" date="2016-11" db="EMBL/GenBank/DDBJ databases">
        <authorList>
            <person name="Jaros S."/>
            <person name="Januszkiewicz K."/>
            <person name="Wedrychowicz H."/>
        </authorList>
    </citation>
    <scope>NUCLEOTIDE SEQUENCE [LARGE SCALE GENOMIC DNA]</scope>
    <source>
        <strain evidence="2 3">DSM 3090</strain>
    </source>
</reference>
<evidence type="ECO:0000313" key="3">
    <source>
        <dbReference type="Proteomes" id="UP000183952"/>
    </source>
</evidence>
<protein>
    <submittedName>
        <fullName evidence="2">Uncharacterized protein</fullName>
    </submittedName>
</protein>
<dbReference type="AlphaFoldDB" id="A0A1M6RYD4"/>
<dbReference type="OrthoDB" id="1958000at2"/>
<dbReference type="Proteomes" id="UP000183952">
    <property type="component" value="Unassembled WGS sequence"/>
</dbReference>
<evidence type="ECO:0000256" key="1">
    <source>
        <dbReference type="SAM" id="Phobius"/>
    </source>
</evidence>
<feature type="transmembrane region" description="Helical" evidence="1">
    <location>
        <begin position="12"/>
        <end position="30"/>
    </location>
</feature>
<keyword evidence="1" id="KW-0812">Transmembrane</keyword>
<feature type="transmembrane region" description="Helical" evidence="1">
    <location>
        <begin position="131"/>
        <end position="149"/>
    </location>
</feature>
<sequence>MKLKHIARKIIKSIVVNMCFFILCFLIYYFNQEIIINIKNYFFNEEYVGFIEPFKDLLPHIITFVSILLSMNITIGTLLLTMCDKRIMELIKRFKYTDFVIKILKYSIIQGVFLILLLVGIYIRIDFGNTWVRTVILILAANFIIYFFINTYRLIWLINKLLDETFHPEKYNNESNSCIKDKFKR</sequence>
<name>A0A1M6RYD4_9CLOT</name>
<evidence type="ECO:0000313" key="2">
    <source>
        <dbReference type="EMBL" id="SHK37504.1"/>
    </source>
</evidence>